<dbReference type="Pfam" id="PF00082">
    <property type="entry name" value="Peptidase_S8"/>
    <property type="match status" value="1"/>
</dbReference>
<evidence type="ECO:0000256" key="7">
    <source>
        <dbReference type="RuleBase" id="RU003355"/>
    </source>
</evidence>
<dbReference type="InterPro" id="IPR023827">
    <property type="entry name" value="Peptidase_S8_Asp-AS"/>
</dbReference>
<evidence type="ECO:0000256" key="3">
    <source>
        <dbReference type="ARBA" id="ARBA00022801"/>
    </source>
</evidence>
<dbReference type="SUPFAM" id="SSF52743">
    <property type="entry name" value="Subtilisin-like"/>
    <property type="match status" value="1"/>
</dbReference>
<dbReference type="GO" id="GO:0004252">
    <property type="term" value="F:serine-type endopeptidase activity"/>
    <property type="evidence" value="ECO:0007669"/>
    <property type="project" value="UniProtKB-UniRule"/>
</dbReference>
<dbReference type="PIRSF" id="PIRSF037854">
    <property type="entry name" value="Dihydropyridine_esterase"/>
    <property type="match status" value="1"/>
</dbReference>
<dbReference type="InterPro" id="IPR050131">
    <property type="entry name" value="Peptidase_S8_subtilisin-like"/>
</dbReference>
<proteinExistence type="inferred from homology"/>
<evidence type="ECO:0000256" key="6">
    <source>
        <dbReference type="PROSITE-ProRule" id="PRU01240"/>
    </source>
</evidence>
<feature type="active site" description="Charge relay system" evidence="5 6">
    <location>
        <position position="451"/>
    </location>
</feature>
<protein>
    <submittedName>
        <fullName evidence="10">Peptidase S8</fullName>
    </submittedName>
</protein>
<dbReference type="Gene3D" id="2.60.40.10">
    <property type="entry name" value="Immunoglobulins"/>
    <property type="match status" value="1"/>
</dbReference>
<dbReference type="InterPro" id="IPR017297">
    <property type="entry name" value="Peptidase_S8A_DPH-A"/>
</dbReference>
<evidence type="ECO:0000256" key="1">
    <source>
        <dbReference type="ARBA" id="ARBA00011073"/>
    </source>
</evidence>
<gene>
    <name evidence="10" type="ORF">DN051_36740</name>
</gene>
<dbReference type="InterPro" id="IPR013783">
    <property type="entry name" value="Ig-like_fold"/>
</dbReference>
<evidence type="ECO:0000313" key="11">
    <source>
        <dbReference type="Proteomes" id="UP000249616"/>
    </source>
</evidence>
<reference evidence="10 11" key="1">
    <citation type="journal article" date="2019" name="Int. J. Syst. Evol. Microbiol.">
        <title>Streptomyces cadmiisoli sp. nov., a novel actinomycete isolated from cadmium-contaminated soil.</title>
        <authorList>
            <person name="Li K."/>
            <person name="Tang X."/>
            <person name="Zhao J."/>
            <person name="Guo Y."/>
            <person name="Tang Y."/>
            <person name="Gao J."/>
        </authorList>
    </citation>
    <scope>NUCLEOTIDE SEQUENCE [LARGE SCALE GENOMIC DNA]</scope>
    <source>
        <strain evidence="10 11">ZFG47</strain>
    </source>
</reference>
<feature type="domain" description="Peptidase S8/S53" evidence="9">
    <location>
        <begin position="227"/>
        <end position="495"/>
    </location>
</feature>
<evidence type="ECO:0000256" key="8">
    <source>
        <dbReference type="SAM" id="SignalP"/>
    </source>
</evidence>
<evidence type="ECO:0000256" key="4">
    <source>
        <dbReference type="ARBA" id="ARBA00022825"/>
    </source>
</evidence>
<feature type="active site" description="Charge relay system" evidence="5 6">
    <location>
        <position position="236"/>
    </location>
</feature>
<feature type="signal peptide" evidence="8">
    <location>
        <begin position="1"/>
        <end position="24"/>
    </location>
</feature>
<dbReference type="InterPro" id="IPR023828">
    <property type="entry name" value="Peptidase_S8_Ser-AS"/>
</dbReference>
<dbReference type="PANTHER" id="PTHR43806:SF11">
    <property type="entry name" value="CEREVISIN-RELATED"/>
    <property type="match status" value="1"/>
</dbReference>
<keyword evidence="8" id="KW-0732">Signal</keyword>
<dbReference type="KEGG" id="scad:DN051_36740"/>
<dbReference type="RefSeq" id="WP_112441050.1">
    <property type="nucleotide sequence ID" value="NZ_CP030073.1"/>
</dbReference>
<dbReference type="InterPro" id="IPR000209">
    <property type="entry name" value="Peptidase_S8/S53_dom"/>
</dbReference>
<dbReference type="AlphaFoldDB" id="A0A2Z4J930"/>
<sequence>MRRASLGAALAAILVAGVATPTTAASPRQEPGIRTAPIAARTPAEATWITLVTGDRVAVDSAGGPVGLRRGEGRQDIPVQVRREDGHVYVVPLDAAGLVAQGRLDRRLFDVTTLARAEYREAARRQGLGLIVTYTASAPGTRSRLRSTDGVEVTHTFGEVNGQALTADEDETAGLWTALTARTDDSPHVTLEPGVDTVWLNSLRRASLDKSVPQIGAPSAWSAGYDGTGVKIAVLDTGVDTAHADLLKDAKVIAERNFTPSPDAHDRFGHGTHVASIAAGTGARSDGAYKGVAPGAQIINGKVIGDNGFGDDAGIIAGMEWAVSEGARIINMSLGEADTPGVDPVEETLNRLSAETGALFVVAAGNDGPGESTLGSPGTADAALTVGAVDHGDEIAVFSSRGPRLGDGAVKPDVTAPGVNITAAAAAGSLLDTDPGTPHPADGYLTISGTSMASPHVAGAAAILLQEHPDWSGPQIKSALVGSAVDGGYTAYEQGSGRIDVAAAIRQTVFAEPASLNFGTTLWPHHDDEELRKTVTYRNTGDRDITLDLSVTGTGPDGGAAPEGFFTVDAQRITVPADGTAEATVTVDTTLGGDLTGAYSGALVADGGGQRTRTAAAVVREAEVYDLTIKNLDRDGRPAADFQTLLYRLDDFFRTEITHDSGSTTLRLPKGSYSLDSFIPHQPAPGPMRGLDWVSRPLLELTADTTLTFDAGTAQPLTVEVPDRKAERSDLAVGYHIDAGHGHGLNLNSGTLADFRTAHLGPSVPGDLLNASVTSLHEHGSQVYTAAYGRTGTFYTGYRKTVAARDLAKIETTAGASVRDRTGVLFTTSTVNRALTIATAVTGGLPFTKSVHAAGPGVTWAQDFMQLNPAQGGIVETLYSVESREYKKGRKYGNVFNVGVFGPRLAESNVGLVRSGDLIIGETGLFDDGHGHDGFSAYDEGRTTIRRDGVEVAAADVAMDNFTVFTVPPGKGRYHVSTSATRSGVASVSTEVTADWTFTSEHVPDGKEVRLPVSVVRFTPTLTVRSTAKAHASIEVPVTVQGAAAGRNLATLKVYYSTDGGDRWIRADVKNGSVRVKNPAAGRSVSLKAVVSDRQGNTLTQTVRDAYRAE</sequence>
<dbReference type="GO" id="GO:0006508">
    <property type="term" value="P:proteolysis"/>
    <property type="evidence" value="ECO:0007669"/>
    <property type="project" value="UniProtKB-KW"/>
</dbReference>
<dbReference type="PROSITE" id="PS00136">
    <property type="entry name" value="SUBTILASE_ASP"/>
    <property type="match status" value="1"/>
</dbReference>
<dbReference type="InterPro" id="IPR015500">
    <property type="entry name" value="Peptidase_S8_subtilisin-rel"/>
</dbReference>
<name>A0A2Z4J930_9ACTN</name>
<dbReference type="PROSITE" id="PS00137">
    <property type="entry name" value="SUBTILASE_HIS"/>
    <property type="match status" value="1"/>
</dbReference>
<dbReference type="PROSITE" id="PS51892">
    <property type="entry name" value="SUBTILASE"/>
    <property type="match status" value="1"/>
</dbReference>
<keyword evidence="4 6" id="KW-0720">Serine protease</keyword>
<dbReference type="Gene3D" id="3.40.50.200">
    <property type="entry name" value="Peptidase S8/S53 domain"/>
    <property type="match status" value="1"/>
</dbReference>
<dbReference type="PROSITE" id="PS00138">
    <property type="entry name" value="SUBTILASE_SER"/>
    <property type="match status" value="1"/>
</dbReference>
<evidence type="ECO:0000256" key="2">
    <source>
        <dbReference type="ARBA" id="ARBA00022670"/>
    </source>
</evidence>
<dbReference type="InterPro" id="IPR022398">
    <property type="entry name" value="Peptidase_S8_His-AS"/>
</dbReference>
<dbReference type="GO" id="GO:0005975">
    <property type="term" value="P:carbohydrate metabolic process"/>
    <property type="evidence" value="ECO:0007669"/>
    <property type="project" value="UniProtKB-ARBA"/>
</dbReference>
<dbReference type="EMBL" id="CP030073">
    <property type="protein sequence ID" value="AWW41536.1"/>
    <property type="molecule type" value="Genomic_DNA"/>
</dbReference>
<feature type="active site" description="Charge relay system" evidence="5 6">
    <location>
        <position position="270"/>
    </location>
</feature>
<evidence type="ECO:0000313" key="10">
    <source>
        <dbReference type="EMBL" id="AWW41536.1"/>
    </source>
</evidence>
<evidence type="ECO:0000259" key="9">
    <source>
        <dbReference type="Pfam" id="PF00082"/>
    </source>
</evidence>
<feature type="chain" id="PRO_5016458059" evidence="8">
    <location>
        <begin position="25"/>
        <end position="1110"/>
    </location>
</feature>
<keyword evidence="3 6" id="KW-0378">Hydrolase</keyword>
<keyword evidence="2 6" id="KW-0645">Protease</keyword>
<keyword evidence="11" id="KW-1185">Reference proteome</keyword>
<comment type="similarity">
    <text evidence="1 6 7">Belongs to the peptidase S8 family.</text>
</comment>
<dbReference type="PANTHER" id="PTHR43806">
    <property type="entry name" value="PEPTIDASE S8"/>
    <property type="match status" value="1"/>
</dbReference>
<dbReference type="Proteomes" id="UP000249616">
    <property type="component" value="Chromosome"/>
</dbReference>
<dbReference type="InterPro" id="IPR036852">
    <property type="entry name" value="Peptidase_S8/S53_dom_sf"/>
</dbReference>
<accession>A0A2Z4J930</accession>
<evidence type="ECO:0000256" key="5">
    <source>
        <dbReference type="PIRSR" id="PIRSR615500-1"/>
    </source>
</evidence>
<organism evidence="10 11">
    <name type="scientific">Streptomyces cadmiisoli</name>
    <dbReference type="NCBI Taxonomy" id="2184053"/>
    <lineage>
        <taxon>Bacteria</taxon>
        <taxon>Bacillati</taxon>
        <taxon>Actinomycetota</taxon>
        <taxon>Actinomycetes</taxon>
        <taxon>Kitasatosporales</taxon>
        <taxon>Streptomycetaceae</taxon>
        <taxon>Streptomyces</taxon>
        <taxon>Streptomyces aurantiacus group</taxon>
    </lineage>
</organism>
<dbReference type="PRINTS" id="PR00723">
    <property type="entry name" value="SUBTILISIN"/>
</dbReference>